<dbReference type="AlphaFoldDB" id="A0A645F6P7"/>
<gene>
    <name evidence="2" type="ORF">SDC9_157150</name>
</gene>
<feature type="compositionally biased region" description="Low complexity" evidence="1">
    <location>
        <begin position="55"/>
        <end position="68"/>
    </location>
</feature>
<feature type="compositionally biased region" description="Basic and acidic residues" evidence="1">
    <location>
        <begin position="98"/>
        <end position="112"/>
    </location>
</feature>
<evidence type="ECO:0000313" key="2">
    <source>
        <dbReference type="EMBL" id="MPN09857.1"/>
    </source>
</evidence>
<name>A0A645F6P7_9ZZZZ</name>
<protein>
    <submittedName>
        <fullName evidence="2">Uncharacterized protein</fullName>
    </submittedName>
</protein>
<feature type="region of interest" description="Disordered" evidence="1">
    <location>
        <begin position="53"/>
        <end position="119"/>
    </location>
</feature>
<proteinExistence type="predicted"/>
<dbReference type="EMBL" id="VSSQ01055987">
    <property type="protein sequence ID" value="MPN09857.1"/>
    <property type="molecule type" value="Genomic_DNA"/>
</dbReference>
<feature type="compositionally biased region" description="Low complexity" evidence="1">
    <location>
        <begin position="173"/>
        <end position="184"/>
    </location>
</feature>
<feature type="region of interest" description="Disordered" evidence="1">
    <location>
        <begin position="164"/>
        <end position="185"/>
    </location>
</feature>
<evidence type="ECO:0000256" key="1">
    <source>
        <dbReference type="SAM" id="MobiDB-lite"/>
    </source>
</evidence>
<feature type="compositionally biased region" description="Basic and acidic residues" evidence="1">
    <location>
        <begin position="76"/>
        <end position="87"/>
    </location>
</feature>
<reference evidence="2" key="1">
    <citation type="submission" date="2019-08" db="EMBL/GenBank/DDBJ databases">
        <authorList>
            <person name="Kucharzyk K."/>
            <person name="Murdoch R.W."/>
            <person name="Higgins S."/>
            <person name="Loffler F."/>
        </authorList>
    </citation>
    <scope>NUCLEOTIDE SEQUENCE</scope>
</reference>
<comment type="caution">
    <text evidence="2">The sequence shown here is derived from an EMBL/GenBank/DDBJ whole genome shotgun (WGS) entry which is preliminary data.</text>
</comment>
<feature type="compositionally biased region" description="Basic and acidic residues" evidence="1">
    <location>
        <begin position="201"/>
        <end position="211"/>
    </location>
</feature>
<feature type="region of interest" description="Disordered" evidence="1">
    <location>
        <begin position="192"/>
        <end position="211"/>
    </location>
</feature>
<organism evidence="2">
    <name type="scientific">bioreactor metagenome</name>
    <dbReference type="NCBI Taxonomy" id="1076179"/>
    <lineage>
        <taxon>unclassified sequences</taxon>
        <taxon>metagenomes</taxon>
        <taxon>ecological metagenomes</taxon>
    </lineage>
</organism>
<accession>A0A645F6P7</accession>
<sequence>MQKIHGGAVPDCGLVSGLWLIYRGPDVCQGVGADSVPEQHLQADEDQYRAAEDVAAGAQQMPGCAPQPAGGGGQQRGHDADGRRLQPDVRPVQAGQTHADDQRVDAGGEGEHGQLPQSENRERFAIVLENHLAADGDQQNCGDMAAVILNPAADHLASQPADNRHNRLKAAEEQGAQQDAAPGEFPALDRAERRGHRRSVHREAQGQEQGFRKIHDNLSEFCDKTVLI</sequence>